<keyword evidence="2" id="KW-0433">Leucine-rich repeat</keyword>
<evidence type="ECO:0000313" key="8">
    <source>
        <dbReference type="Proteomes" id="UP001164776"/>
    </source>
</evidence>
<keyword evidence="3" id="KW-0677">Repeat</keyword>
<accession>A0A9W7X9R7</accession>
<dbReference type="AlphaFoldDB" id="A0A9W7X9R7"/>
<dbReference type="GO" id="GO:0000166">
    <property type="term" value="F:nucleotide binding"/>
    <property type="evidence" value="ECO:0007669"/>
    <property type="project" value="UniProtKB-KW"/>
</dbReference>
<dbReference type="InterPro" id="IPR027417">
    <property type="entry name" value="P-loop_NTPase"/>
</dbReference>
<protein>
    <recommendedName>
        <fullName evidence="6">Disease resistance N-terminal domain-containing protein</fullName>
    </recommendedName>
</protein>
<evidence type="ECO:0000256" key="5">
    <source>
        <dbReference type="ARBA" id="ARBA00022821"/>
    </source>
</evidence>
<dbReference type="GO" id="GO:0006952">
    <property type="term" value="P:defense response"/>
    <property type="evidence" value="ECO:0007669"/>
    <property type="project" value="UniProtKB-KW"/>
</dbReference>
<evidence type="ECO:0000259" key="6">
    <source>
        <dbReference type="Pfam" id="PF18052"/>
    </source>
</evidence>
<evidence type="ECO:0000313" key="7">
    <source>
        <dbReference type="EMBL" id="KAJ1255988.1"/>
    </source>
</evidence>
<organism evidence="7 8">
    <name type="scientific">Paspalum vaginatum</name>
    <name type="common">seashore paspalum</name>
    <dbReference type="NCBI Taxonomy" id="158149"/>
    <lineage>
        <taxon>Eukaryota</taxon>
        <taxon>Viridiplantae</taxon>
        <taxon>Streptophyta</taxon>
        <taxon>Embryophyta</taxon>
        <taxon>Tracheophyta</taxon>
        <taxon>Spermatophyta</taxon>
        <taxon>Magnoliopsida</taxon>
        <taxon>Liliopsida</taxon>
        <taxon>Poales</taxon>
        <taxon>Poaceae</taxon>
        <taxon>PACMAD clade</taxon>
        <taxon>Panicoideae</taxon>
        <taxon>Andropogonodae</taxon>
        <taxon>Paspaleae</taxon>
        <taxon>Paspalinae</taxon>
        <taxon>Paspalum</taxon>
    </lineage>
</organism>
<dbReference type="Pfam" id="PF18052">
    <property type="entry name" value="Rx_N"/>
    <property type="match status" value="1"/>
</dbReference>
<dbReference type="EMBL" id="MU629596">
    <property type="protein sequence ID" value="KAJ1255988.1"/>
    <property type="molecule type" value="Genomic_DNA"/>
</dbReference>
<name>A0A9W7X9R7_9POAL</name>
<proteinExistence type="inferred from homology"/>
<dbReference type="Proteomes" id="UP001164776">
    <property type="component" value="Unassembled WGS sequence"/>
</dbReference>
<dbReference type="SUPFAM" id="SSF52540">
    <property type="entry name" value="P-loop containing nucleoside triphosphate hydrolases"/>
    <property type="match status" value="1"/>
</dbReference>
<evidence type="ECO:0000256" key="3">
    <source>
        <dbReference type="ARBA" id="ARBA00022737"/>
    </source>
</evidence>
<feature type="domain" description="Disease resistance N-terminal" evidence="6">
    <location>
        <begin position="11"/>
        <end position="95"/>
    </location>
</feature>
<comment type="caution">
    <text evidence="7">The sequence shown here is derived from an EMBL/GenBank/DDBJ whole genome shotgun (WGS) entry which is preliminary data.</text>
</comment>
<keyword evidence="4" id="KW-0547">Nucleotide-binding</keyword>
<reference evidence="7 8" key="1">
    <citation type="submission" date="2022-10" db="EMBL/GenBank/DDBJ databases">
        <title>WGS assembly of Paspalum vaginatum 540-79.</title>
        <authorList>
            <person name="Sun G."/>
            <person name="Wase N."/>
            <person name="Shu S."/>
            <person name="Jenkins J."/>
            <person name="Zhou B."/>
            <person name="Torres-Rodriguez J."/>
            <person name="Chen C."/>
            <person name="Sandor L."/>
            <person name="Plott C."/>
            <person name="Yoshinga Y."/>
            <person name="Daum C."/>
            <person name="Qi P."/>
            <person name="Barry K."/>
            <person name="Lipzen A."/>
            <person name="Berry L."/>
            <person name="Pedersen C."/>
            <person name="Gottilla T."/>
            <person name="Foltz A."/>
            <person name="Yu H."/>
            <person name="O'Malley R."/>
            <person name="Zhang C."/>
            <person name="Devos K."/>
            <person name="Sigmon B."/>
            <person name="Yu B."/>
            <person name="Obata T."/>
            <person name="Schmutz J."/>
            <person name="Schnable J."/>
        </authorList>
    </citation>
    <scope>NUCLEOTIDE SEQUENCE [LARGE SCALE GENOMIC DNA]</scope>
    <source>
        <strain evidence="8">cv. 540-79</strain>
    </source>
</reference>
<dbReference type="PANTHER" id="PTHR33377">
    <property type="entry name" value="OS10G0134700 PROTEIN-RELATED"/>
    <property type="match status" value="1"/>
</dbReference>
<dbReference type="OrthoDB" id="690094at2759"/>
<dbReference type="InterPro" id="IPR041118">
    <property type="entry name" value="Rx_N"/>
</dbReference>
<gene>
    <name evidence="7" type="ORF">BS78_K122900</name>
</gene>
<evidence type="ECO:0000256" key="1">
    <source>
        <dbReference type="ARBA" id="ARBA00008894"/>
    </source>
</evidence>
<sequence>METAVSAIAGDLISRLVSYLVKKCMDIPTIDEKLGRLQQLLLRIHAVIEEADGRYITNSRMLLQLKLLVASMYKGYHVLDTLRYRSLAENLLHEESTSSSIPGKRSRMIPGSLRSFAESNDLQSVLENLEGAIANMAEFVVLLGGCERMCRRPHDTYLYIENFMFGRHVEKQQIMNILLSDPGGHGAPTVLPVIGDCRVGKKTLVSHVSKNDRIQSYFSSIVFIDGDSIGIMGNAKFSNERTLVVVEFVTDVEDNEWVKFYSTIAHITAEGSKVIVISRIQSLARFGTVKAIALNSLSREEYRYLFKMLAFGSADENDYPHLASVANELAILFRGSLVTANVIADSLRRNLDIKVWLSVFHRYKGMVDCNLSKYGDHPKNIIDNERSIDTSTMCSSYPASRYLMPPRVERDDCPKRSLPHISFGDLMTNNGGIGIPNDEFVVVGWESRLPPYTRFVNDVERAVEKQGSTISARKRRSSI</sequence>
<keyword evidence="5" id="KW-0611">Plant defense</keyword>
<keyword evidence="8" id="KW-1185">Reference proteome</keyword>
<comment type="similarity">
    <text evidence="1">Belongs to the disease resistance NB-LRR family.</text>
</comment>
<dbReference type="PANTHER" id="PTHR33377:SF25">
    <property type="entry name" value="OS10G0131500 PROTEIN"/>
    <property type="match status" value="1"/>
</dbReference>
<evidence type="ECO:0000256" key="4">
    <source>
        <dbReference type="ARBA" id="ARBA00022741"/>
    </source>
</evidence>
<evidence type="ECO:0000256" key="2">
    <source>
        <dbReference type="ARBA" id="ARBA00022614"/>
    </source>
</evidence>